<keyword evidence="1" id="KW-0833">Ubl conjugation pathway</keyword>
<dbReference type="CDD" id="cd16655">
    <property type="entry name" value="RING-Ubox_WDSUB1-like"/>
    <property type="match status" value="1"/>
</dbReference>
<sequence length="1045" mass="105962">MRPLHKKAVCIALQLALLFAVFRARSVAAVVCIKSPGIIFTWDESSNPLGPSRCSNDCECSGTRTCSSSGFCESAPPLPPRPPRPPPPQPPPPVPPAPPPPVITVLLSRYFCGSTWSSSATSPSQAVPSNNPYRNISGFNYESDVAVAVAGGSPLLSISIRASIISIYEAWSTYRDLGKGPLHSAWNNSDPVYTLNLSSAWNPYSPDKIEAVSACCYKSSTAGRPVTPYRLLFRTQSGVVRRLGKASTDPRLCDTGDVSQPWDYVEPGYLLAGLVTEVDRDWGIAFSRIAFVFMRIPGFSDVAVPKLPLPPLPPADSYGSLSTAWSPSGSSAIGATGGSSSSSRSGSSSSASGGNSSSSTIGIVVGVVVGAAALLAGAIFGFVLLKKRARRRYGSDVAFDGASCSFYPTHGGSSAGVPAAPPPPPAAPYGYQPYQQYPSSFAAGGAAPYYPPPPTSPAAAGLGRSASGPAPAPHFMPSLQRQGTLSNSIALQLQVLFGENAVINIRPGAAAPPTVTIEEVPASPPSQPQTFGAEELAAATSGFAPSQLLARLPTPVRGMTCAGGSVYAGRLLSEGAAAGGGDGGRQIAVWQVDDAPSAAVVAPSAEAAAPAVQLAAGVVRRLAALRHPHLLPLLGDCPEKVLLVYELAQSSNPAAAGPGATGPVAPFATLSDRLLAQPPPDAGTATAVNGAAASMPPSLPVLGWRDRVRIGYEVAAAVAFLHSQRPPLFCRVPLDAARVVVATASGSARLGFVALGGGGSGGVGGGYTPDMRAEAAAEDVRALGVLLLRLLTGDATGGAAALEARVHSARQADTAGGGGGRALTSLVFDGAGGERWPAAEALAFANAALRCCSASATSSGGSIGGGGGPDSAADSAAPAAGGGPDLNEVVLPYLLQLSNRTRLYAPGQQQPHAAAPAGSAAAGAHPAGANGGTTAAAGDGGNVTEPASLPDDIPPLFLCPITQDLMQDPVVAADGFSYERLAIEQWIASSAAAGRAPRSPMTNLAFEHKSLVPNRVLKSQIAAWREEQAAAATQLAAQESEAKEV</sequence>
<dbReference type="PANTHER" id="PTHR45647:SF139">
    <property type="entry name" value="OS02G0152300 PROTEIN"/>
    <property type="match status" value="1"/>
</dbReference>
<evidence type="ECO:0000313" key="7">
    <source>
        <dbReference type="Proteomes" id="UP000613740"/>
    </source>
</evidence>
<feature type="region of interest" description="Disordered" evidence="2">
    <location>
        <begin position="455"/>
        <end position="479"/>
    </location>
</feature>
<organism evidence="6 7">
    <name type="scientific">Chlamydomonas schloesseri</name>
    <dbReference type="NCBI Taxonomy" id="2026947"/>
    <lineage>
        <taxon>Eukaryota</taxon>
        <taxon>Viridiplantae</taxon>
        <taxon>Chlorophyta</taxon>
        <taxon>core chlorophytes</taxon>
        <taxon>Chlorophyceae</taxon>
        <taxon>CS clade</taxon>
        <taxon>Chlamydomonadales</taxon>
        <taxon>Chlamydomonadaceae</taxon>
        <taxon>Chlamydomonas</taxon>
    </lineage>
</organism>
<dbReference type="OrthoDB" id="10064100at2759"/>
<dbReference type="InterPro" id="IPR049004">
    <property type="entry name" value="SVN-like_dom"/>
</dbReference>
<feature type="region of interest" description="Disordered" evidence="2">
    <location>
        <begin position="908"/>
        <end position="949"/>
    </location>
</feature>
<evidence type="ECO:0000256" key="3">
    <source>
        <dbReference type="SAM" id="Phobius"/>
    </source>
</evidence>
<name>A0A836B715_9CHLO</name>
<keyword evidence="4" id="KW-0732">Signal</keyword>
<keyword evidence="7" id="KW-1185">Reference proteome</keyword>
<proteinExistence type="predicted"/>
<accession>A0A836B715</accession>
<dbReference type="UniPathway" id="UPA00143"/>
<feature type="region of interest" description="Disordered" evidence="2">
    <location>
        <begin position="860"/>
        <end position="880"/>
    </location>
</feature>
<reference evidence="6" key="1">
    <citation type="journal article" date="2020" name="bioRxiv">
        <title>Comparative genomics of Chlamydomonas.</title>
        <authorList>
            <person name="Craig R.J."/>
            <person name="Hasan A.R."/>
            <person name="Ness R.W."/>
            <person name="Keightley P.D."/>
        </authorList>
    </citation>
    <scope>NUCLEOTIDE SEQUENCE</scope>
    <source>
        <strain evidence="6">CCAP 11/173</strain>
    </source>
</reference>
<dbReference type="Gene3D" id="3.30.40.10">
    <property type="entry name" value="Zinc/RING finger domain, C3HC4 (zinc finger)"/>
    <property type="match status" value="1"/>
</dbReference>
<keyword evidence="3" id="KW-0472">Membrane</keyword>
<dbReference type="Pfam" id="PF04564">
    <property type="entry name" value="U-box"/>
    <property type="match status" value="1"/>
</dbReference>
<gene>
    <name evidence="6" type="ORF">HYH02_005656</name>
</gene>
<evidence type="ECO:0000256" key="2">
    <source>
        <dbReference type="SAM" id="MobiDB-lite"/>
    </source>
</evidence>
<dbReference type="SUPFAM" id="SSF57850">
    <property type="entry name" value="RING/U-box"/>
    <property type="match status" value="1"/>
</dbReference>
<feature type="compositionally biased region" description="Low complexity" evidence="2">
    <location>
        <begin position="908"/>
        <end position="937"/>
    </location>
</feature>
<dbReference type="InterPro" id="IPR013083">
    <property type="entry name" value="Znf_RING/FYVE/PHD"/>
</dbReference>
<feature type="domain" description="U-box" evidence="5">
    <location>
        <begin position="952"/>
        <end position="1031"/>
    </location>
</feature>
<dbReference type="InterPro" id="IPR003613">
    <property type="entry name" value="Ubox_domain"/>
</dbReference>
<comment type="caution">
    <text evidence="6">The sequence shown here is derived from an EMBL/GenBank/DDBJ whole genome shotgun (WGS) entry which is preliminary data.</text>
</comment>
<protein>
    <recommendedName>
        <fullName evidence="5">U-box domain-containing protein</fullName>
    </recommendedName>
</protein>
<evidence type="ECO:0000256" key="1">
    <source>
        <dbReference type="ARBA" id="ARBA00022786"/>
    </source>
</evidence>
<keyword evidence="3" id="KW-0812">Transmembrane</keyword>
<dbReference type="EMBL" id="JAEHOD010000014">
    <property type="protein sequence ID" value="KAG2449512.1"/>
    <property type="molecule type" value="Genomic_DNA"/>
</dbReference>
<dbReference type="InterPro" id="IPR051348">
    <property type="entry name" value="U-box_ubiquitin_ligases"/>
</dbReference>
<evidence type="ECO:0000259" key="5">
    <source>
        <dbReference type="PROSITE" id="PS51698"/>
    </source>
</evidence>
<feature type="signal peptide" evidence="4">
    <location>
        <begin position="1"/>
        <end position="29"/>
    </location>
</feature>
<dbReference type="PANTHER" id="PTHR45647">
    <property type="entry name" value="OS02G0152300 PROTEIN"/>
    <property type="match status" value="1"/>
</dbReference>
<feature type="region of interest" description="Disordered" evidence="2">
    <location>
        <begin position="77"/>
        <end position="98"/>
    </location>
</feature>
<feature type="compositionally biased region" description="Low complexity" evidence="2">
    <location>
        <begin position="870"/>
        <end position="879"/>
    </location>
</feature>
<feature type="region of interest" description="Disordered" evidence="2">
    <location>
        <begin position="332"/>
        <end position="358"/>
    </location>
</feature>
<dbReference type="GO" id="GO:0016567">
    <property type="term" value="P:protein ubiquitination"/>
    <property type="evidence" value="ECO:0007669"/>
    <property type="project" value="UniProtKB-UniPathway"/>
</dbReference>
<feature type="chain" id="PRO_5032452395" description="U-box domain-containing protein" evidence="4">
    <location>
        <begin position="30"/>
        <end position="1045"/>
    </location>
</feature>
<evidence type="ECO:0000313" key="6">
    <source>
        <dbReference type="EMBL" id="KAG2449512.1"/>
    </source>
</evidence>
<keyword evidence="3" id="KW-1133">Transmembrane helix</keyword>
<dbReference type="Pfam" id="PF20888">
    <property type="entry name" value="SVN"/>
    <property type="match status" value="1"/>
</dbReference>
<dbReference type="SMART" id="SM00504">
    <property type="entry name" value="Ubox"/>
    <property type="match status" value="1"/>
</dbReference>
<dbReference type="GO" id="GO:0004842">
    <property type="term" value="F:ubiquitin-protein transferase activity"/>
    <property type="evidence" value="ECO:0007669"/>
    <property type="project" value="InterPro"/>
</dbReference>
<evidence type="ECO:0000256" key="4">
    <source>
        <dbReference type="SAM" id="SignalP"/>
    </source>
</evidence>
<feature type="transmembrane region" description="Helical" evidence="3">
    <location>
        <begin position="361"/>
        <end position="385"/>
    </location>
</feature>
<dbReference type="Proteomes" id="UP000613740">
    <property type="component" value="Unassembled WGS sequence"/>
</dbReference>
<dbReference type="PROSITE" id="PS51698">
    <property type="entry name" value="U_BOX"/>
    <property type="match status" value="1"/>
</dbReference>
<dbReference type="AlphaFoldDB" id="A0A836B715"/>